<dbReference type="PROSITE" id="PS50931">
    <property type="entry name" value="HTH_LYSR"/>
    <property type="match status" value="1"/>
</dbReference>
<gene>
    <name evidence="6" type="ordered locus">KVU_2384</name>
</gene>
<dbReference type="Proteomes" id="UP000000692">
    <property type="component" value="Chromosome"/>
</dbReference>
<accession>F9Y734</accession>
<dbReference type="PANTHER" id="PTHR30346:SF28">
    <property type="entry name" value="HTH-TYPE TRANSCRIPTIONAL REGULATOR CYNR"/>
    <property type="match status" value="1"/>
</dbReference>
<dbReference type="SUPFAM" id="SSF53850">
    <property type="entry name" value="Periplasmic binding protein-like II"/>
    <property type="match status" value="1"/>
</dbReference>
<proteinExistence type="inferred from homology"/>
<dbReference type="HOGENOM" id="CLU_039613_6_4_5"/>
<dbReference type="GO" id="GO:0003700">
    <property type="term" value="F:DNA-binding transcription factor activity"/>
    <property type="evidence" value="ECO:0007669"/>
    <property type="project" value="InterPro"/>
</dbReference>
<organism evidence="6 7">
    <name type="scientific">Ketogulonicigenium vulgare (strain WSH-001)</name>
    <dbReference type="NCBI Taxonomy" id="759362"/>
    <lineage>
        <taxon>Bacteria</taxon>
        <taxon>Pseudomonadati</taxon>
        <taxon>Pseudomonadota</taxon>
        <taxon>Alphaproteobacteria</taxon>
        <taxon>Rhodobacterales</taxon>
        <taxon>Roseobacteraceae</taxon>
        <taxon>Ketogulonicigenium</taxon>
    </lineage>
</organism>
<dbReference type="PANTHER" id="PTHR30346">
    <property type="entry name" value="TRANSCRIPTIONAL DUAL REGULATOR HCAR-RELATED"/>
    <property type="match status" value="1"/>
</dbReference>
<keyword evidence="7" id="KW-1185">Reference proteome</keyword>
<evidence type="ECO:0000256" key="1">
    <source>
        <dbReference type="ARBA" id="ARBA00009437"/>
    </source>
</evidence>
<comment type="similarity">
    <text evidence="1">Belongs to the LysR transcriptional regulatory family.</text>
</comment>
<feature type="domain" description="HTH lysR-type" evidence="5">
    <location>
        <begin position="1"/>
        <end position="58"/>
    </location>
</feature>
<reference evidence="6 7" key="1">
    <citation type="journal article" date="2011" name="J. Bacteriol.">
        <title>Complete genome sequence of the industrial strain Ketogulonicigenium vulgare WSH-001.</title>
        <authorList>
            <person name="Liu L."/>
            <person name="Li Y."/>
            <person name="Zhang J."/>
            <person name="Zhou Z."/>
            <person name="Liu J."/>
            <person name="Li X."/>
            <person name="Zhou J."/>
            <person name="Du G."/>
            <person name="Wang L."/>
            <person name="Chen J."/>
        </authorList>
    </citation>
    <scope>NUCLEOTIDE SEQUENCE [LARGE SCALE GENOMIC DNA]</scope>
    <source>
        <strain evidence="6 7">WSH-001</strain>
    </source>
</reference>
<evidence type="ECO:0000256" key="2">
    <source>
        <dbReference type="ARBA" id="ARBA00023015"/>
    </source>
</evidence>
<dbReference type="CDD" id="cd08414">
    <property type="entry name" value="PBP2_LTTR_aromatics_like"/>
    <property type="match status" value="1"/>
</dbReference>
<dbReference type="InterPro" id="IPR036390">
    <property type="entry name" value="WH_DNA-bd_sf"/>
</dbReference>
<dbReference type="PATRIC" id="fig|759362.5.peg.2479"/>
<dbReference type="OrthoDB" id="9815174at2"/>
<dbReference type="KEGG" id="kvl:KVU_2384"/>
<evidence type="ECO:0000256" key="3">
    <source>
        <dbReference type="ARBA" id="ARBA00023125"/>
    </source>
</evidence>
<sequence>MDSRHLHYFIALAETLHFGHAAARMNMTQPPFSRQIAQLEASLGAQLVARNSRHVRLTAAGVHFLQDARRILADLDKAGRDARLIAAGQKGELRLGFMMHAADSILPDLVRQYRAAHPDVRITLREIIPADIASHVLQGEIDAGLTFASPNVTGLTRLPLLSDVLQLIVPKDHPLADRADACAHDLQDQDIILAPAHIAGALRDAVMAYFLQAGLVPRIGLEPGLQHSIVQLVAAGLGVALVPASVSRTARPDIATIPLIAPPRLDIVLLTALRNTNPAVAGLESIAVTMR</sequence>
<dbReference type="GO" id="GO:0003677">
    <property type="term" value="F:DNA binding"/>
    <property type="evidence" value="ECO:0007669"/>
    <property type="project" value="UniProtKB-KW"/>
</dbReference>
<dbReference type="AlphaFoldDB" id="F9Y734"/>
<dbReference type="Gene3D" id="1.10.10.10">
    <property type="entry name" value="Winged helix-like DNA-binding domain superfamily/Winged helix DNA-binding domain"/>
    <property type="match status" value="1"/>
</dbReference>
<name>F9Y734_KETVW</name>
<dbReference type="EMBL" id="CP002018">
    <property type="protein sequence ID" value="AEM42224.1"/>
    <property type="molecule type" value="Genomic_DNA"/>
</dbReference>
<dbReference type="InterPro" id="IPR005119">
    <property type="entry name" value="LysR_subst-bd"/>
</dbReference>
<dbReference type="InterPro" id="IPR000847">
    <property type="entry name" value="LysR_HTH_N"/>
</dbReference>
<protein>
    <submittedName>
        <fullName evidence="6">LysR-family transcriptional regulator</fullName>
    </submittedName>
</protein>
<dbReference type="Gene3D" id="3.40.190.10">
    <property type="entry name" value="Periplasmic binding protein-like II"/>
    <property type="match status" value="2"/>
</dbReference>
<dbReference type="GO" id="GO:0032993">
    <property type="term" value="C:protein-DNA complex"/>
    <property type="evidence" value="ECO:0007669"/>
    <property type="project" value="TreeGrafter"/>
</dbReference>
<dbReference type="eggNOG" id="COG0583">
    <property type="taxonomic scope" value="Bacteria"/>
</dbReference>
<dbReference type="InterPro" id="IPR036388">
    <property type="entry name" value="WH-like_DNA-bd_sf"/>
</dbReference>
<dbReference type="RefSeq" id="WP_013382879.1">
    <property type="nucleotide sequence ID" value="NC_017384.1"/>
</dbReference>
<keyword evidence="4" id="KW-0804">Transcription</keyword>
<evidence type="ECO:0000313" key="6">
    <source>
        <dbReference type="EMBL" id="AEM42224.1"/>
    </source>
</evidence>
<dbReference type="Pfam" id="PF03466">
    <property type="entry name" value="LysR_substrate"/>
    <property type="match status" value="1"/>
</dbReference>
<evidence type="ECO:0000256" key="4">
    <source>
        <dbReference type="ARBA" id="ARBA00023163"/>
    </source>
</evidence>
<evidence type="ECO:0000313" key="7">
    <source>
        <dbReference type="Proteomes" id="UP000000692"/>
    </source>
</evidence>
<dbReference type="FunFam" id="1.10.10.10:FF:000001">
    <property type="entry name" value="LysR family transcriptional regulator"/>
    <property type="match status" value="1"/>
</dbReference>
<dbReference type="SUPFAM" id="SSF46785">
    <property type="entry name" value="Winged helix' DNA-binding domain"/>
    <property type="match status" value="1"/>
</dbReference>
<dbReference type="Pfam" id="PF00126">
    <property type="entry name" value="HTH_1"/>
    <property type="match status" value="1"/>
</dbReference>
<keyword evidence="3" id="KW-0238">DNA-binding</keyword>
<dbReference type="PRINTS" id="PR00039">
    <property type="entry name" value="HTHLYSR"/>
</dbReference>
<evidence type="ECO:0000259" key="5">
    <source>
        <dbReference type="PROSITE" id="PS50931"/>
    </source>
</evidence>
<keyword evidence="2" id="KW-0805">Transcription regulation</keyword>